<sequence>MARRRLKRAGLDLEEQTRLVAEEYRNFLAGNAAFQDLDTSKLFLARHNAAKAALSHLEALMKLGDAGQQAPGDNLSAIVARARAALAGDKPEDTTGEPEADT</sequence>
<evidence type="ECO:0000313" key="2">
    <source>
        <dbReference type="Proteomes" id="UP000282957"/>
    </source>
</evidence>
<organism evidence="1 2">
    <name type="scientific">Rhodovarius crocodyli</name>
    <dbReference type="NCBI Taxonomy" id="1979269"/>
    <lineage>
        <taxon>Bacteria</taxon>
        <taxon>Pseudomonadati</taxon>
        <taxon>Pseudomonadota</taxon>
        <taxon>Alphaproteobacteria</taxon>
        <taxon>Acetobacterales</taxon>
        <taxon>Roseomonadaceae</taxon>
        <taxon>Rhodovarius</taxon>
    </lineage>
</organism>
<dbReference type="RefSeq" id="WP_127789388.1">
    <property type="nucleotide sequence ID" value="NZ_SACL01000008.1"/>
</dbReference>
<proteinExistence type="predicted"/>
<dbReference type="Proteomes" id="UP000282957">
    <property type="component" value="Unassembled WGS sequence"/>
</dbReference>
<dbReference type="EMBL" id="SACL01000008">
    <property type="protein sequence ID" value="RVT92058.1"/>
    <property type="molecule type" value="Genomic_DNA"/>
</dbReference>
<comment type="caution">
    <text evidence="1">The sequence shown here is derived from an EMBL/GenBank/DDBJ whole genome shotgun (WGS) entry which is preliminary data.</text>
</comment>
<dbReference type="OrthoDB" id="7274500at2"/>
<gene>
    <name evidence="1" type="ORF">EOD42_20220</name>
</gene>
<reference evidence="1 2" key="1">
    <citation type="submission" date="2019-01" db="EMBL/GenBank/DDBJ databases">
        <authorList>
            <person name="Chen W.-M."/>
        </authorList>
    </citation>
    <scope>NUCLEOTIDE SEQUENCE [LARGE SCALE GENOMIC DNA]</scope>
    <source>
        <strain evidence="1 2">CCP-6</strain>
    </source>
</reference>
<protein>
    <submittedName>
        <fullName evidence="1">Uncharacterized protein</fullName>
    </submittedName>
</protein>
<dbReference type="AlphaFoldDB" id="A0A437M2Y9"/>
<keyword evidence="2" id="KW-1185">Reference proteome</keyword>
<name>A0A437M2Y9_9PROT</name>
<evidence type="ECO:0000313" key="1">
    <source>
        <dbReference type="EMBL" id="RVT92058.1"/>
    </source>
</evidence>
<accession>A0A437M2Y9</accession>